<organism evidence="1">
    <name type="scientific">uncultured Mycobacterium sp</name>
    <dbReference type="NCBI Taxonomy" id="171292"/>
    <lineage>
        <taxon>Bacteria</taxon>
        <taxon>Bacillati</taxon>
        <taxon>Actinomycetota</taxon>
        <taxon>Actinomycetes</taxon>
        <taxon>Mycobacteriales</taxon>
        <taxon>Mycobacteriaceae</taxon>
        <taxon>Mycobacterium</taxon>
        <taxon>environmental samples</taxon>
    </lineage>
</organism>
<name>A0A1Y5PPT4_9MYCO</name>
<proteinExistence type="predicted"/>
<sequence length="56" mass="6022">MGGHGERWLRRVVTVGREECTGGTLPAAGANGQWFSANSQQPCPLAIPLCIRWLDG</sequence>
<gene>
    <name evidence="1" type="ORF">MHPYR_780013</name>
</gene>
<accession>A0A1Y5PPT4</accession>
<protein>
    <submittedName>
        <fullName evidence="1">Uncharacterized protein</fullName>
    </submittedName>
</protein>
<dbReference type="EMBL" id="FLQS01000076">
    <property type="protein sequence ID" value="SBS79400.1"/>
    <property type="molecule type" value="Genomic_DNA"/>
</dbReference>
<dbReference type="AlphaFoldDB" id="A0A1Y5PPT4"/>
<reference evidence="1" key="1">
    <citation type="submission" date="2016-03" db="EMBL/GenBank/DDBJ databases">
        <authorList>
            <person name="Ploux O."/>
        </authorList>
    </citation>
    <scope>NUCLEOTIDE SEQUENCE</scope>
    <source>
        <strain evidence="1">UC10</strain>
    </source>
</reference>
<evidence type="ECO:0000313" key="1">
    <source>
        <dbReference type="EMBL" id="SBS79400.1"/>
    </source>
</evidence>